<dbReference type="InterPro" id="IPR006311">
    <property type="entry name" value="TAT_signal"/>
</dbReference>
<comment type="caution">
    <text evidence="2">The sequence shown here is derived from an EMBL/GenBank/DDBJ whole genome shotgun (WGS) entry which is preliminary data.</text>
</comment>
<name>A0A949JQ67_9ACTN</name>
<dbReference type="GO" id="GO:0005524">
    <property type="term" value="F:ATP binding"/>
    <property type="evidence" value="ECO:0007669"/>
    <property type="project" value="UniProtKB-KW"/>
</dbReference>
<keyword evidence="1" id="KW-0732">Signal</keyword>
<sequence length="139" mass="13264">MSFTRRIAKSALLTAAGAASVVGAAAGSAQAVDLPKTPDLGGVSNLDGAAQGVTDLAGETGADLVNTTLPAEAGAPVDSLTRSGAPAVEATDVLDTTVSTVTEGIGTRGLDSTPAAALDSLPLSNASIGGLPVQGLPLG</sequence>
<dbReference type="PROSITE" id="PS51318">
    <property type="entry name" value="TAT"/>
    <property type="match status" value="1"/>
</dbReference>
<feature type="signal peptide" evidence="1">
    <location>
        <begin position="1"/>
        <end position="31"/>
    </location>
</feature>
<protein>
    <submittedName>
        <fullName evidence="2">ATP-binding protein</fullName>
    </submittedName>
</protein>
<evidence type="ECO:0000313" key="3">
    <source>
        <dbReference type="Proteomes" id="UP000694501"/>
    </source>
</evidence>
<organism evidence="2 3">
    <name type="scientific">Streptomyces tardus</name>
    <dbReference type="NCBI Taxonomy" id="2780544"/>
    <lineage>
        <taxon>Bacteria</taxon>
        <taxon>Bacillati</taxon>
        <taxon>Actinomycetota</taxon>
        <taxon>Actinomycetes</taxon>
        <taxon>Kitasatosporales</taxon>
        <taxon>Streptomycetaceae</taxon>
        <taxon>Streptomyces</taxon>
    </lineage>
</organism>
<dbReference type="Proteomes" id="UP000694501">
    <property type="component" value="Unassembled WGS sequence"/>
</dbReference>
<dbReference type="AlphaFoldDB" id="A0A949JQ67"/>
<dbReference type="RefSeq" id="WP_211042067.1">
    <property type="nucleotide sequence ID" value="NZ_JAELVF020000001.1"/>
</dbReference>
<reference evidence="2" key="1">
    <citation type="submission" date="2021-06" db="EMBL/GenBank/DDBJ databases">
        <title>Sequencing of actinobacteria type strains.</title>
        <authorList>
            <person name="Nguyen G.-S."/>
            <person name="Wentzel A."/>
        </authorList>
    </citation>
    <scope>NUCLEOTIDE SEQUENCE</scope>
    <source>
        <strain evidence="2">P38-E01</strain>
    </source>
</reference>
<keyword evidence="2" id="KW-0547">Nucleotide-binding</keyword>
<evidence type="ECO:0000313" key="2">
    <source>
        <dbReference type="EMBL" id="MBU7599221.1"/>
    </source>
</evidence>
<accession>A0A949JQ67</accession>
<proteinExistence type="predicted"/>
<keyword evidence="2" id="KW-0067">ATP-binding</keyword>
<evidence type="ECO:0000256" key="1">
    <source>
        <dbReference type="SAM" id="SignalP"/>
    </source>
</evidence>
<feature type="chain" id="PRO_5037738327" evidence="1">
    <location>
        <begin position="32"/>
        <end position="139"/>
    </location>
</feature>
<gene>
    <name evidence="2" type="ORF">JGS22_016780</name>
</gene>
<dbReference type="EMBL" id="JAELVF020000001">
    <property type="protein sequence ID" value="MBU7599221.1"/>
    <property type="molecule type" value="Genomic_DNA"/>
</dbReference>
<keyword evidence="3" id="KW-1185">Reference proteome</keyword>